<dbReference type="InterPro" id="IPR013324">
    <property type="entry name" value="RNA_pol_sigma_r3/r4-like"/>
</dbReference>
<evidence type="ECO:0000256" key="4">
    <source>
        <dbReference type="ARBA" id="ARBA00023125"/>
    </source>
</evidence>
<dbReference type="PANTHER" id="PTHR43133">
    <property type="entry name" value="RNA POLYMERASE ECF-TYPE SIGMA FACTO"/>
    <property type="match status" value="1"/>
</dbReference>
<evidence type="ECO:0000313" key="10">
    <source>
        <dbReference type="Proteomes" id="UP000290253"/>
    </source>
</evidence>
<evidence type="ECO:0000256" key="1">
    <source>
        <dbReference type="ARBA" id="ARBA00010641"/>
    </source>
</evidence>
<comment type="caution">
    <text evidence="9">The sequence shown here is derived from an EMBL/GenBank/DDBJ whole genome shotgun (WGS) entry which is preliminary data.</text>
</comment>
<feature type="domain" description="RNA polymerase sigma factor 70 region 4 type 2" evidence="8">
    <location>
        <begin position="165"/>
        <end position="217"/>
    </location>
</feature>
<evidence type="ECO:0000256" key="5">
    <source>
        <dbReference type="ARBA" id="ARBA00023163"/>
    </source>
</evidence>
<dbReference type="PANTHER" id="PTHR43133:SF8">
    <property type="entry name" value="RNA POLYMERASE SIGMA FACTOR HI_1459-RELATED"/>
    <property type="match status" value="1"/>
</dbReference>
<gene>
    <name evidence="9" type="ORF">ESZ00_17405</name>
</gene>
<dbReference type="Pfam" id="PF08281">
    <property type="entry name" value="Sigma70_r4_2"/>
    <property type="match status" value="1"/>
</dbReference>
<dbReference type="GO" id="GO:0016987">
    <property type="term" value="F:sigma factor activity"/>
    <property type="evidence" value="ECO:0007669"/>
    <property type="project" value="UniProtKB-KW"/>
</dbReference>
<dbReference type="InterPro" id="IPR014284">
    <property type="entry name" value="RNA_pol_sigma-70_dom"/>
</dbReference>
<reference evidence="9 10" key="1">
    <citation type="journal article" date="2016" name="Int. J. Syst. Evol. Microbiol.">
        <title>Acidipila dinghuensis sp. nov., an acidobacterium isolated from forest soil.</title>
        <authorList>
            <person name="Jiang Y.W."/>
            <person name="Wang J."/>
            <person name="Chen M.H."/>
            <person name="Lv Y.Y."/>
            <person name="Qiu L.H."/>
        </authorList>
    </citation>
    <scope>NUCLEOTIDE SEQUENCE [LARGE SCALE GENOMIC DNA]</scope>
    <source>
        <strain evidence="9 10">DHOF10</strain>
    </source>
</reference>
<keyword evidence="5" id="KW-0804">Transcription</keyword>
<evidence type="ECO:0000256" key="3">
    <source>
        <dbReference type="ARBA" id="ARBA00023082"/>
    </source>
</evidence>
<dbReference type="InterPro" id="IPR036388">
    <property type="entry name" value="WH-like_DNA-bd_sf"/>
</dbReference>
<dbReference type="InterPro" id="IPR007627">
    <property type="entry name" value="RNA_pol_sigma70_r2"/>
</dbReference>
<keyword evidence="4" id="KW-0238">DNA-binding</keyword>
<protein>
    <submittedName>
        <fullName evidence="9">RNA polymerase sigma factor</fullName>
    </submittedName>
</protein>
<dbReference type="SUPFAM" id="SSF88659">
    <property type="entry name" value="Sigma3 and sigma4 domains of RNA polymerase sigma factors"/>
    <property type="match status" value="1"/>
</dbReference>
<dbReference type="InterPro" id="IPR013325">
    <property type="entry name" value="RNA_pol_sigma_r2"/>
</dbReference>
<comment type="similarity">
    <text evidence="1">Belongs to the sigma-70 factor family. ECF subfamily.</text>
</comment>
<keyword evidence="3" id="KW-0731">Sigma factor</keyword>
<dbReference type="AlphaFoldDB" id="A0A4Q1S9Z6"/>
<name>A0A4Q1S9Z6_9BACT</name>
<evidence type="ECO:0000259" key="8">
    <source>
        <dbReference type="Pfam" id="PF08281"/>
    </source>
</evidence>
<dbReference type="SUPFAM" id="SSF88946">
    <property type="entry name" value="Sigma2 domain of RNA polymerase sigma factors"/>
    <property type="match status" value="1"/>
</dbReference>
<dbReference type="InterPro" id="IPR013249">
    <property type="entry name" value="RNA_pol_sigma70_r4_t2"/>
</dbReference>
<accession>A0A4Q1S9Z6</accession>
<proteinExistence type="inferred from homology"/>
<dbReference type="OrthoDB" id="9795666at2"/>
<dbReference type="CDD" id="cd06171">
    <property type="entry name" value="Sigma70_r4"/>
    <property type="match status" value="1"/>
</dbReference>
<keyword evidence="2" id="KW-0805">Transcription regulation</keyword>
<keyword evidence="10" id="KW-1185">Reference proteome</keyword>
<feature type="region of interest" description="Disordered" evidence="6">
    <location>
        <begin position="1"/>
        <end position="20"/>
    </location>
</feature>
<sequence length="228" mass="25686">MRGSQRPPGETTPPKPPWISRAQSRYAPSFEHGVGMSTVTGHLAGWMAPSRTTVEPLDSSETITALVAEYSTTLYRVAYSVVRNAAEAEDAVQEAFLRVLRHREKLSEIRDLRVWLVRIIWNIVLDRKRRAKTRPENDDIADYARVLPTGDRRADDDLISSQEHNRILALIDQLPGKERQALLLSAVEELATNEIATILGTTESSVRSRIFRARRELGHLLAKEGIAR</sequence>
<dbReference type="NCBIfam" id="TIGR02937">
    <property type="entry name" value="sigma70-ECF"/>
    <property type="match status" value="1"/>
</dbReference>
<evidence type="ECO:0000259" key="7">
    <source>
        <dbReference type="Pfam" id="PF04542"/>
    </source>
</evidence>
<dbReference type="Gene3D" id="1.10.10.10">
    <property type="entry name" value="Winged helix-like DNA-binding domain superfamily/Winged helix DNA-binding domain"/>
    <property type="match status" value="1"/>
</dbReference>
<feature type="domain" description="RNA polymerase sigma-70 region 2" evidence="7">
    <location>
        <begin position="66"/>
        <end position="132"/>
    </location>
</feature>
<dbReference type="GO" id="GO:0003677">
    <property type="term" value="F:DNA binding"/>
    <property type="evidence" value="ECO:0007669"/>
    <property type="project" value="UniProtKB-KW"/>
</dbReference>
<dbReference type="Proteomes" id="UP000290253">
    <property type="component" value="Unassembled WGS sequence"/>
</dbReference>
<organism evidence="9 10">
    <name type="scientific">Silvibacterium dinghuense</name>
    <dbReference type="NCBI Taxonomy" id="1560006"/>
    <lineage>
        <taxon>Bacteria</taxon>
        <taxon>Pseudomonadati</taxon>
        <taxon>Acidobacteriota</taxon>
        <taxon>Terriglobia</taxon>
        <taxon>Terriglobales</taxon>
        <taxon>Acidobacteriaceae</taxon>
        <taxon>Silvibacterium</taxon>
    </lineage>
</organism>
<evidence type="ECO:0000256" key="2">
    <source>
        <dbReference type="ARBA" id="ARBA00023015"/>
    </source>
</evidence>
<dbReference type="Gene3D" id="1.10.1740.10">
    <property type="match status" value="1"/>
</dbReference>
<dbReference type="InterPro" id="IPR039425">
    <property type="entry name" value="RNA_pol_sigma-70-like"/>
</dbReference>
<dbReference type="EMBL" id="SDMK01000004">
    <property type="protein sequence ID" value="RXS93817.1"/>
    <property type="molecule type" value="Genomic_DNA"/>
</dbReference>
<evidence type="ECO:0000313" key="9">
    <source>
        <dbReference type="EMBL" id="RXS93817.1"/>
    </source>
</evidence>
<evidence type="ECO:0000256" key="6">
    <source>
        <dbReference type="SAM" id="MobiDB-lite"/>
    </source>
</evidence>
<dbReference type="GO" id="GO:0006352">
    <property type="term" value="P:DNA-templated transcription initiation"/>
    <property type="evidence" value="ECO:0007669"/>
    <property type="project" value="InterPro"/>
</dbReference>
<dbReference type="Pfam" id="PF04542">
    <property type="entry name" value="Sigma70_r2"/>
    <property type="match status" value="1"/>
</dbReference>